<dbReference type="AlphaFoldDB" id="A0A8X6TLV3"/>
<dbReference type="EMBL" id="BMAW01106490">
    <property type="protein sequence ID" value="GFT24565.1"/>
    <property type="molecule type" value="Genomic_DNA"/>
</dbReference>
<organism evidence="1 2">
    <name type="scientific">Nephila pilipes</name>
    <name type="common">Giant wood spider</name>
    <name type="synonym">Nephila maculata</name>
    <dbReference type="NCBI Taxonomy" id="299642"/>
    <lineage>
        <taxon>Eukaryota</taxon>
        <taxon>Metazoa</taxon>
        <taxon>Ecdysozoa</taxon>
        <taxon>Arthropoda</taxon>
        <taxon>Chelicerata</taxon>
        <taxon>Arachnida</taxon>
        <taxon>Araneae</taxon>
        <taxon>Araneomorphae</taxon>
        <taxon>Entelegynae</taxon>
        <taxon>Araneoidea</taxon>
        <taxon>Nephilidae</taxon>
        <taxon>Nephila</taxon>
    </lineage>
</organism>
<proteinExistence type="predicted"/>
<protein>
    <submittedName>
        <fullName evidence="1">Uncharacterized protein</fullName>
    </submittedName>
</protein>
<dbReference type="Proteomes" id="UP000887013">
    <property type="component" value="Unassembled WGS sequence"/>
</dbReference>
<evidence type="ECO:0000313" key="1">
    <source>
        <dbReference type="EMBL" id="GFT24565.1"/>
    </source>
</evidence>
<gene>
    <name evidence="1" type="ORF">NPIL_239871</name>
</gene>
<comment type="caution">
    <text evidence="1">The sequence shown here is derived from an EMBL/GenBank/DDBJ whole genome shotgun (WGS) entry which is preliminary data.</text>
</comment>
<accession>A0A8X6TLV3</accession>
<evidence type="ECO:0000313" key="2">
    <source>
        <dbReference type="Proteomes" id="UP000887013"/>
    </source>
</evidence>
<reference evidence="1" key="1">
    <citation type="submission" date="2020-08" db="EMBL/GenBank/DDBJ databases">
        <title>Multicomponent nature underlies the extraordinary mechanical properties of spider dragline silk.</title>
        <authorList>
            <person name="Kono N."/>
            <person name="Nakamura H."/>
            <person name="Mori M."/>
            <person name="Yoshida Y."/>
            <person name="Ohtoshi R."/>
            <person name="Malay A.D."/>
            <person name="Moran D.A.P."/>
            <person name="Tomita M."/>
            <person name="Numata K."/>
            <person name="Arakawa K."/>
        </authorList>
    </citation>
    <scope>NUCLEOTIDE SEQUENCE</scope>
</reference>
<keyword evidence="2" id="KW-1185">Reference proteome</keyword>
<name>A0A8X6TLV3_NEPPI</name>
<sequence length="95" mass="10821">MPQCLQCKRVLKGKVEKNYTCSYPLGKRASFRVHPVIPESSSRNTPNHLIGFVFTLAYLLCMNGTVSEQCHKYPSTTFVREQLLGSEICRSRILL</sequence>